<proteinExistence type="inferred from homology"/>
<comment type="similarity">
    <text evidence="1">Belongs to the transposase IS21/IS408/IS1162 family.</text>
</comment>
<dbReference type="PROSITE" id="PS50994">
    <property type="entry name" value="INTEGRASE"/>
    <property type="match status" value="1"/>
</dbReference>
<evidence type="ECO:0000313" key="3">
    <source>
        <dbReference type="EMBL" id="PRR79275.1"/>
    </source>
</evidence>
<gene>
    <name evidence="3" type="ORF">CLLI_09490</name>
</gene>
<dbReference type="RefSeq" id="WP_106063098.1">
    <property type="nucleotide sequence ID" value="NZ_PVXO01000028.1"/>
</dbReference>
<dbReference type="NCBIfam" id="NF033546">
    <property type="entry name" value="transpos_IS21"/>
    <property type="match status" value="1"/>
</dbReference>
<dbReference type="Pfam" id="PF22483">
    <property type="entry name" value="Mu-transpos_C_2"/>
    <property type="match status" value="1"/>
</dbReference>
<dbReference type="OrthoDB" id="3193769at2"/>
<keyword evidence="4" id="KW-1185">Reference proteome</keyword>
<evidence type="ECO:0000256" key="1">
    <source>
        <dbReference type="ARBA" id="ARBA00009277"/>
    </source>
</evidence>
<dbReference type="InterPro" id="IPR036397">
    <property type="entry name" value="RNaseH_sf"/>
</dbReference>
<dbReference type="PANTHER" id="PTHR35004:SF7">
    <property type="entry name" value="INTEGRASE PROTEIN"/>
    <property type="match status" value="1"/>
</dbReference>
<dbReference type="AlphaFoldDB" id="A0A2T0B5X0"/>
<dbReference type="GO" id="GO:0003676">
    <property type="term" value="F:nucleic acid binding"/>
    <property type="evidence" value="ECO:0007669"/>
    <property type="project" value="InterPro"/>
</dbReference>
<dbReference type="Gene3D" id="3.30.420.10">
    <property type="entry name" value="Ribonuclease H-like superfamily/Ribonuclease H"/>
    <property type="match status" value="1"/>
</dbReference>
<dbReference type="InterPro" id="IPR001584">
    <property type="entry name" value="Integrase_cat-core"/>
</dbReference>
<accession>A0A2T0B5X0</accession>
<feature type="domain" description="Integrase catalytic" evidence="2">
    <location>
        <begin position="146"/>
        <end position="321"/>
    </location>
</feature>
<dbReference type="Proteomes" id="UP000239706">
    <property type="component" value="Unassembled WGS sequence"/>
</dbReference>
<dbReference type="InterPro" id="IPR054353">
    <property type="entry name" value="IstA-like_C"/>
</dbReference>
<name>A0A2T0B5X0_9CLOT</name>
<organism evidence="3 4">
    <name type="scientific">Clostridium liquoris</name>
    <dbReference type="NCBI Taxonomy" id="1289519"/>
    <lineage>
        <taxon>Bacteria</taxon>
        <taxon>Bacillati</taxon>
        <taxon>Bacillota</taxon>
        <taxon>Clostridia</taxon>
        <taxon>Eubacteriales</taxon>
        <taxon>Clostridiaceae</taxon>
        <taxon>Clostridium</taxon>
    </lineage>
</organism>
<dbReference type="GO" id="GO:0015074">
    <property type="term" value="P:DNA integration"/>
    <property type="evidence" value="ECO:0007669"/>
    <property type="project" value="InterPro"/>
</dbReference>
<sequence>MISLMDKQKIIIDGFLGGKSQWAIHRETGIDRKTIRKYIREYEEKRAMLLEGERDKLILTEEIVESPKYDASNRTKVKLTEEIMDKIDFYLEENEKKIQAGKSKQQKKRIDIHECLEEEGYDISYSTVCNYIKNKLNEKKEAYIRQEYDPGDVSEFDWGHVKLEIGGEAKAIQMAVMTTARGNYRFAYLYQNQKMESFLDSHVRFFNHVGGVHKEIVYDNMKVAVARFVSKTEKEPTEDLLKLSMYYGFKYRFCNARRGNEKGHVERSVEYVRRKVFSKKDSFETLEEANEYLKEELKKLNSKPQKHNENKSAKEFLEEELPHLIKLVPSYDISRVVELRVNKYSVINIEENKYSVPDSLVGKFVTAKIYPNNILVYHENELVAEHVRSFGANTWNIKIEHYLNTLKKKPGAIHRSTAMRQMNSKLQEIYNKYYTENPKDFIDLIELISKEGLEKIEESIKGLEKINPLNIDTEKIKLLCNRQKETIDENKHKNTEIEEHSKLILNHYGDLLKNSSGGFDKEALII</sequence>
<dbReference type="SUPFAM" id="SSF53098">
    <property type="entry name" value="Ribonuclease H-like"/>
    <property type="match status" value="1"/>
</dbReference>
<dbReference type="InterPro" id="IPR012337">
    <property type="entry name" value="RNaseH-like_sf"/>
</dbReference>
<reference evidence="3 4" key="1">
    <citation type="submission" date="2018-03" db="EMBL/GenBank/DDBJ databases">
        <title>Genome sequence of Clostridium liquoris DSM 100320.</title>
        <authorList>
            <person name="Poehlein A."/>
            <person name="Daniel R."/>
        </authorList>
    </citation>
    <scope>NUCLEOTIDE SEQUENCE [LARGE SCALE GENOMIC DNA]</scope>
    <source>
        <strain evidence="3 4">DSM 100320</strain>
    </source>
</reference>
<evidence type="ECO:0000259" key="2">
    <source>
        <dbReference type="PROSITE" id="PS50994"/>
    </source>
</evidence>
<dbReference type="EMBL" id="PVXO01000028">
    <property type="protein sequence ID" value="PRR79275.1"/>
    <property type="molecule type" value="Genomic_DNA"/>
</dbReference>
<protein>
    <submittedName>
        <fullName evidence="3">Integrase core domain protein</fullName>
    </submittedName>
</protein>
<dbReference type="PANTHER" id="PTHR35004">
    <property type="entry name" value="TRANSPOSASE RV3428C-RELATED"/>
    <property type="match status" value="1"/>
</dbReference>
<evidence type="ECO:0000313" key="4">
    <source>
        <dbReference type="Proteomes" id="UP000239706"/>
    </source>
</evidence>
<comment type="caution">
    <text evidence="3">The sequence shown here is derived from an EMBL/GenBank/DDBJ whole genome shotgun (WGS) entry which is preliminary data.</text>
</comment>